<dbReference type="Proteomes" id="UP000244978">
    <property type="component" value="Unassembled WGS sequence"/>
</dbReference>
<gene>
    <name evidence="4" type="ORF">DF220_03680</name>
</gene>
<accession>A0A2U1SZJ7</accession>
<sequence>MRFVAAIVSFVLAFVLIGLGLAQRTVFAGPDEVVAEATFDSEAPVAIIDEEALQAFDGRQTIDISGSDQVIAAYGRSEDVTAWVGLATHTVLTVDEETGEVKAKLVKGDETTVPSAIGSDLWFAEYSGESAVSFSANIPEGISVIFMADGTQPAPDTVSISWPTDPRTPWTGPLIVAGVILLLLGGVLYFWAFRHWRKTRGPRRKQPKQPKEPKLPRQPRYSNRKAAKAVRPSNPAGTDSSAGRRSSRKMIAIPVVLVGSLVFTGCSADNWPQLGGGSEPSVAASAEADSTDAGIKDPAVTEKQLARIMDEVATVATEADAATSEDLLATRFEGPAYEVRAANYIMRRADPAQPLPQAIVGAPIALSLPQQTDAWPRVVLVVVQDADDETVVPTAVMLEQATPRENYKAQYAVKLQATEFPDVAASTVGAVRYSPDNKFLKLAPEEVFAAYSDILLVGAASTYAEQFDLETDTFIGLAGPDARAARAASVSGPATLSTALTAGSGSRIALATDNTGAIITLSFNDTETITPTEANATIALLGSVKLLTGLSETKKGVNVTYGYQLLFYVPPAGSDEKIRLLGATEGVISAGELP</sequence>
<feature type="transmembrane region" description="Helical" evidence="2">
    <location>
        <begin position="251"/>
        <end position="271"/>
    </location>
</feature>
<evidence type="ECO:0000256" key="2">
    <source>
        <dbReference type="SAM" id="Phobius"/>
    </source>
</evidence>
<keyword evidence="2" id="KW-0472">Membrane</keyword>
<dbReference type="EMBL" id="QEEX01000001">
    <property type="protein sequence ID" value="PWB97037.1"/>
    <property type="molecule type" value="Genomic_DNA"/>
</dbReference>
<organism evidence="4 5">
    <name type="scientific">Homoserinimonas hongtaonis</name>
    <dbReference type="NCBI Taxonomy" id="2079791"/>
    <lineage>
        <taxon>Bacteria</taxon>
        <taxon>Bacillati</taxon>
        <taxon>Actinomycetota</taxon>
        <taxon>Actinomycetes</taxon>
        <taxon>Micrococcales</taxon>
        <taxon>Microbacteriaceae</taxon>
        <taxon>Homoserinimonas</taxon>
    </lineage>
</organism>
<keyword evidence="2" id="KW-1133">Transmembrane helix</keyword>
<proteinExistence type="predicted"/>
<comment type="caution">
    <text evidence="4">The sequence shown here is derived from an EMBL/GenBank/DDBJ whole genome shotgun (WGS) entry which is preliminary data.</text>
</comment>
<evidence type="ECO:0000313" key="5">
    <source>
        <dbReference type="Proteomes" id="UP000244978"/>
    </source>
</evidence>
<dbReference type="Pfam" id="PF26366">
    <property type="entry name" value="DUF8094"/>
    <property type="match status" value="1"/>
</dbReference>
<feature type="region of interest" description="Disordered" evidence="1">
    <location>
        <begin position="200"/>
        <end position="245"/>
    </location>
</feature>
<dbReference type="RefSeq" id="WP_108997039.1">
    <property type="nucleotide sequence ID" value="NZ_QEEX01000001.1"/>
</dbReference>
<dbReference type="InterPro" id="IPR058407">
    <property type="entry name" value="DUF8094"/>
</dbReference>
<name>A0A2U1SZJ7_9MICO</name>
<evidence type="ECO:0000256" key="1">
    <source>
        <dbReference type="SAM" id="MobiDB-lite"/>
    </source>
</evidence>
<evidence type="ECO:0000259" key="3">
    <source>
        <dbReference type="Pfam" id="PF26366"/>
    </source>
</evidence>
<keyword evidence="5" id="KW-1185">Reference proteome</keyword>
<feature type="domain" description="DUF8094" evidence="3">
    <location>
        <begin position="297"/>
        <end position="591"/>
    </location>
</feature>
<feature type="transmembrane region" description="Helical" evidence="2">
    <location>
        <begin position="170"/>
        <end position="193"/>
    </location>
</feature>
<reference evidence="5" key="1">
    <citation type="submission" date="2018-04" db="EMBL/GenBank/DDBJ databases">
        <authorList>
            <person name="Liu S."/>
            <person name="Wang Z."/>
            <person name="Li J."/>
        </authorList>
    </citation>
    <scope>NUCLEOTIDE SEQUENCE [LARGE SCALE GENOMIC DNA]</scope>
    <source>
        <strain evidence="5">S1194</strain>
    </source>
</reference>
<evidence type="ECO:0000313" key="4">
    <source>
        <dbReference type="EMBL" id="PWB97037.1"/>
    </source>
</evidence>
<feature type="compositionally biased region" description="Polar residues" evidence="1">
    <location>
        <begin position="235"/>
        <end position="244"/>
    </location>
</feature>
<protein>
    <recommendedName>
        <fullName evidence="3">DUF8094 domain-containing protein</fullName>
    </recommendedName>
</protein>
<keyword evidence="2" id="KW-0812">Transmembrane</keyword>
<dbReference type="AlphaFoldDB" id="A0A2U1SZJ7"/>